<dbReference type="HOGENOM" id="CLU_3411309_0_0_1"/>
<evidence type="ECO:0000313" key="2">
    <source>
        <dbReference type="Proteomes" id="UP000009183"/>
    </source>
</evidence>
<dbReference type="EMBL" id="FN595229">
    <property type="protein sequence ID" value="CBI20113.3"/>
    <property type="molecule type" value="Genomic_DNA"/>
</dbReference>
<organism evidence="1 2">
    <name type="scientific">Vitis vinifera</name>
    <name type="common">Grape</name>
    <dbReference type="NCBI Taxonomy" id="29760"/>
    <lineage>
        <taxon>Eukaryota</taxon>
        <taxon>Viridiplantae</taxon>
        <taxon>Streptophyta</taxon>
        <taxon>Embryophyta</taxon>
        <taxon>Tracheophyta</taxon>
        <taxon>Spermatophyta</taxon>
        <taxon>Magnoliopsida</taxon>
        <taxon>eudicotyledons</taxon>
        <taxon>Gunneridae</taxon>
        <taxon>Pentapetalae</taxon>
        <taxon>rosids</taxon>
        <taxon>Vitales</taxon>
        <taxon>Vitaceae</taxon>
        <taxon>Viteae</taxon>
        <taxon>Vitis</taxon>
    </lineage>
</organism>
<dbReference type="InParanoid" id="E0CS14"/>
<keyword evidence="2" id="KW-1185">Reference proteome</keyword>
<accession>E0CS14</accession>
<gene>
    <name evidence="1" type="ordered locus">VIT_19s0014g00370</name>
</gene>
<dbReference type="AlphaFoldDB" id="E0CS14"/>
<dbReference type="Proteomes" id="UP000009183">
    <property type="component" value="Chromosome 19"/>
</dbReference>
<dbReference type="PaxDb" id="29760-VIT_19s0014g00370.t01"/>
<name>E0CS14_VITVI</name>
<proteinExistence type="predicted"/>
<sequence>MILLHVTSSVCFFFFSTSVSATKQSHSRS</sequence>
<protein>
    <submittedName>
        <fullName evidence="1">Uncharacterized protein</fullName>
    </submittedName>
</protein>
<evidence type="ECO:0000313" key="1">
    <source>
        <dbReference type="EMBL" id="CBI20113.3"/>
    </source>
</evidence>
<reference evidence="2" key="1">
    <citation type="journal article" date="2007" name="Nature">
        <title>The grapevine genome sequence suggests ancestral hexaploidization in major angiosperm phyla.</title>
        <authorList>
            <consortium name="The French-Italian Public Consortium for Grapevine Genome Characterization."/>
            <person name="Jaillon O."/>
            <person name="Aury J.-M."/>
            <person name="Noel B."/>
            <person name="Policriti A."/>
            <person name="Clepet C."/>
            <person name="Casagrande A."/>
            <person name="Choisne N."/>
            <person name="Aubourg S."/>
            <person name="Vitulo N."/>
            <person name="Jubin C."/>
            <person name="Vezzi A."/>
            <person name="Legeai F."/>
            <person name="Hugueney P."/>
            <person name="Dasilva C."/>
            <person name="Horner D."/>
            <person name="Mica E."/>
            <person name="Jublot D."/>
            <person name="Poulain J."/>
            <person name="Bruyere C."/>
            <person name="Billault A."/>
            <person name="Segurens B."/>
            <person name="Gouyvenoux M."/>
            <person name="Ugarte E."/>
            <person name="Cattonaro F."/>
            <person name="Anthouard V."/>
            <person name="Vico V."/>
            <person name="Del Fabbro C."/>
            <person name="Alaux M."/>
            <person name="Di Gaspero G."/>
            <person name="Dumas V."/>
            <person name="Felice N."/>
            <person name="Paillard S."/>
            <person name="Juman I."/>
            <person name="Moroldo M."/>
            <person name="Scalabrin S."/>
            <person name="Canaguier A."/>
            <person name="Le Clainche I."/>
            <person name="Malacrida G."/>
            <person name="Durand E."/>
            <person name="Pesole G."/>
            <person name="Laucou V."/>
            <person name="Chatelet P."/>
            <person name="Merdinoglu D."/>
            <person name="Delledonne M."/>
            <person name="Pezzotti M."/>
            <person name="Lecharny A."/>
            <person name="Scarpelli C."/>
            <person name="Artiguenave F."/>
            <person name="Pe M.E."/>
            <person name="Valle G."/>
            <person name="Morgante M."/>
            <person name="Caboche M."/>
            <person name="Adam-Blondon A.-F."/>
            <person name="Weissenbach J."/>
            <person name="Quetier F."/>
            <person name="Wincker P."/>
        </authorList>
    </citation>
    <scope>NUCLEOTIDE SEQUENCE [LARGE SCALE GENOMIC DNA]</scope>
    <source>
        <strain evidence="2">cv. Pinot noir / PN40024</strain>
    </source>
</reference>